<dbReference type="OrthoDB" id="1364467at2"/>
<organism evidence="1 2">
    <name type="scientific">Flavobacterium restrictum</name>
    <dbReference type="NCBI Taxonomy" id="2594428"/>
    <lineage>
        <taxon>Bacteria</taxon>
        <taxon>Pseudomonadati</taxon>
        <taxon>Bacteroidota</taxon>
        <taxon>Flavobacteriia</taxon>
        <taxon>Flavobacteriales</taxon>
        <taxon>Flavobacteriaceae</taxon>
        <taxon>Flavobacterium</taxon>
    </lineage>
</organism>
<sequence length="71" mass="8568">MRQVTVTIPDEYYDNLIEFLKPIPDTVVDNREEEYNKKIQEMVLERVKNSKPEDYVDARESVQRLKLKYGF</sequence>
<name>A0A553E5S7_9FLAO</name>
<protein>
    <submittedName>
        <fullName evidence="1">Uncharacterized protein</fullName>
    </submittedName>
</protein>
<keyword evidence="2" id="KW-1185">Reference proteome</keyword>
<accession>A0A553E5S7</accession>
<gene>
    <name evidence="1" type="ORF">FNW21_06490</name>
</gene>
<dbReference type="EMBL" id="VJZT01000005">
    <property type="protein sequence ID" value="TRX40374.1"/>
    <property type="molecule type" value="Genomic_DNA"/>
</dbReference>
<dbReference type="Proteomes" id="UP000316371">
    <property type="component" value="Unassembled WGS sequence"/>
</dbReference>
<dbReference type="AlphaFoldDB" id="A0A553E5S7"/>
<evidence type="ECO:0000313" key="1">
    <source>
        <dbReference type="EMBL" id="TRX40374.1"/>
    </source>
</evidence>
<dbReference type="RefSeq" id="WP_144255932.1">
    <property type="nucleotide sequence ID" value="NZ_VJZT01000005.1"/>
</dbReference>
<comment type="caution">
    <text evidence="1">The sequence shown here is derived from an EMBL/GenBank/DDBJ whole genome shotgun (WGS) entry which is preliminary data.</text>
</comment>
<reference evidence="1 2" key="1">
    <citation type="submission" date="2019-07" db="EMBL/GenBank/DDBJ databases">
        <title>Novel species of Flavobacterium.</title>
        <authorList>
            <person name="Liu Q."/>
            <person name="Xin Y.-H."/>
        </authorList>
    </citation>
    <scope>NUCLEOTIDE SEQUENCE [LARGE SCALE GENOMIC DNA]</scope>
    <source>
        <strain evidence="1 2">LB1R34</strain>
    </source>
</reference>
<proteinExistence type="predicted"/>
<evidence type="ECO:0000313" key="2">
    <source>
        <dbReference type="Proteomes" id="UP000316371"/>
    </source>
</evidence>